<dbReference type="InterPro" id="IPR036864">
    <property type="entry name" value="Zn2-C6_fun-type_DNA-bd_sf"/>
</dbReference>
<dbReference type="GO" id="GO:0005634">
    <property type="term" value="C:nucleus"/>
    <property type="evidence" value="ECO:0007669"/>
    <property type="project" value="TreeGrafter"/>
</dbReference>
<evidence type="ECO:0000313" key="3">
    <source>
        <dbReference type="EMBL" id="KAF2755896.1"/>
    </source>
</evidence>
<reference evidence="3" key="1">
    <citation type="journal article" date="2020" name="Stud. Mycol.">
        <title>101 Dothideomycetes genomes: a test case for predicting lifestyles and emergence of pathogens.</title>
        <authorList>
            <person name="Haridas S."/>
            <person name="Albert R."/>
            <person name="Binder M."/>
            <person name="Bloem J."/>
            <person name="Labutti K."/>
            <person name="Salamov A."/>
            <person name="Andreopoulos B."/>
            <person name="Baker S."/>
            <person name="Barry K."/>
            <person name="Bills G."/>
            <person name="Bluhm B."/>
            <person name="Cannon C."/>
            <person name="Castanera R."/>
            <person name="Culley D."/>
            <person name="Daum C."/>
            <person name="Ezra D."/>
            <person name="Gonzalez J."/>
            <person name="Henrissat B."/>
            <person name="Kuo A."/>
            <person name="Liang C."/>
            <person name="Lipzen A."/>
            <person name="Lutzoni F."/>
            <person name="Magnuson J."/>
            <person name="Mondo S."/>
            <person name="Nolan M."/>
            <person name="Ohm R."/>
            <person name="Pangilinan J."/>
            <person name="Park H.-J."/>
            <person name="Ramirez L."/>
            <person name="Alfaro M."/>
            <person name="Sun H."/>
            <person name="Tritt A."/>
            <person name="Yoshinaga Y."/>
            <person name="Zwiers L.-H."/>
            <person name="Turgeon B."/>
            <person name="Goodwin S."/>
            <person name="Spatafora J."/>
            <person name="Crous P."/>
            <person name="Grigoriev I."/>
        </authorList>
    </citation>
    <scope>NUCLEOTIDE SEQUENCE</scope>
    <source>
        <strain evidence="3">CBS 121739</strain>
    </source>
</reference>
<organism evidence="3 4">
    <name type="scientific">Pseudovirgaria hyperparasitica</name>
    <dbReference type="NCBI Taxonomy" id="470096"/>
    <lineage>
        <taxon>Eukaryota</taxon>
        <taxon>Fungi</taxon>
        <taxon>Dikarya</taxon>
        <taxon>Ascomycota</taxon>
        <taxon>Pezizomycotina</taxon>
        <taxon>Dothideomycetes</taxon>
        <taxon>Dothideomycetes incertae sedis</taxon>
        <taxon>Acrospermales</taxon>
        <taxon>Acrospermaceae</taxon>
        <taxon>Pseudovirgaria</taxon>
    </lineage>
</organism>
<feature type="compositionally biased region" description="Polar residues" evidence="2">
    <location>
        <begin position="174"/>
        <end position="190"/>
    </location>
</feature>
<dbReference type="PANTHER" id="PTHR37534">
    <property type="entry name" value="TRANSCRIPTIONAL ACTIVATOR PROTEIN UGA3"/>
    <property type="match status" value="1"/>
</dbReference>
<dbReference type="GO" id="GO:0000976">
    <property type="term" value="F:transcription cis-regulatory region binding"/>
    <property type="evidence" value="ECO:0007669"/>
    <property type="project" value="TreeGrafter"/>
</dbReference>
<dbReference type="CDD" id="cd00067">
    <property type="entry name" value="GAL4"/>
    <property type="match status" value="1"/>
</dbReference>
<dbReference type="RefSeq" id="XP_033598347.1">
    <property type="nucleotide sequence ID" value="XM_033744348.1"/>
</dbReference>
<feature type="compositionally biased region" description="Polar residues" evidence="2">
    <location>
        <begin position="141"/>
        <end position="155"/>
    </location>
</feature>
<name>A0A6A6W1C5_9PEZI</name>
<evidence type="ECO:0000256" key="2">
    <source>
        <dbReference type="SAM" id="MobiDB-lite"/>
    </source>
</evidence>
<sequence>MTSVEVPKGRSNCCLPCRDRHIKCITISNEDSCVNCISHSFTCIKDSIQFRHGDNPSVAPARGTGKRQQEFDQGQVWVKPAKNLHWIDDTQELRTTYGHEDDAWTASTRPDAENLRQRLAAEVSSAGRDRPATSHAVISPLPQSTLQSPATSSRASAGPAEVREYSSRGGLRSSEWTRSPPNSDTKPSSIASSYLIIGPNTDSSSFSRWSLQSAQEAYLMQHYVQVIGKFMDVLDPDRHFTFVLPYRAASCPTLQQAIFALSARHLSRIGDFDPYVSDGYSRKVLDAISPMVRESNAINDVDLLCATVVLRLLEELDVSLTGYDNERQLKGVQLLMNAQMSAAIANGGLHQAAICIALHQEVTAALMAQRPTAPFLDLDSAFDRSFAPADDRTWAFRIILHCMDILAFCYGNDTQDKVQSQGEWNRHMEYAKKWDALQPTHFKPMYEEKPPPDSPFPLIYFHRPIQIMSAMHLHVCLILLVSHDPSLQTGYPSAGGGIHNLRRAAQALKEVDERVRYHVRAICGIALCNMHLASAMIMSTAIVKLCGEHFIGEGLQREQDSILEMLELHENKHGWPTQLVQNYLKSIWGCNGAKR</sequence>
<evidence type="ECO:0000313" key="4">
    <source>
        <dbReference type="Proteomes" id="UP000799437"/>
    </source>
</evidence>
<dbReference type="InterPro" id="IPR001138">
    <property type="entry name" value="Zn2Cys6_DnaBD"/>
</dbReference>
<dbReference type="OrthoDB" id="407832at2759"/>
<dbReference type="AlphaFoldDB" id="A0A6A6W1C5"/>
<dbReference type="GeneID" id="54485402"/>
<dbReference type="GO" id="GO:0045944">
    <property type="term" value="P:positive regulation of transcription by RNA polymerase II"/>
    <property type="evidence" value="ECO:0007669"/>
    <property type="project" value="TreeGrafter"/>
</dbReference>
<dbReference type="PANTHER" id="PTHR37534:SF2">
    <property type="entry name" value="N-ACETYLTRANSFERASE DOMAIN-CONTAINING PROTEIN"/>
    <property type="match status" value="1"/>
</dbReference>
<gene>
    <name evidence="3" type="ORF">EJ05DRAFT_477958</name>
</gene>
<keyword evidence="4" id="KW-1185">Reference proteome</keyword>
<evidence type="ECO:0008006" key="5">
    <source>
        <dbReference type="Google" id="ProtNLM"/>
    </source>
</evidence>
<dbReference type="Proteomes" id="UP000799437">
    <property type="component" value="Unassembled WGS sequence"/>
</dbReference>
<accession>A0A6A6W1C5</accession>
<dbReference type="SUPFAM" id="SSF57701">
    <property type="entry name" value="Zn2/Cys6 DNA-binding domain"/>
    <property type="match status" value="1"/>
</dbReference>
<proteinExistence type="predicted"/>
<feature type="region of interest" description="Disordered" evidence="2">
    <location>
        <begin position="122"/>
        <end position="190"/>
    </location>
</feature>
<keyword evidence="1" id="KW-0539">Nucleus</keyword>
<dbReference type="EMBL" id="ML996576">
    <property type="protein sequence ID" value="KAF2755896.1"/>
    <property type="molecule type" value="Genomic_DNA"/>
</dbReference>
<dbReference type="GO" id="GO:0000981">
    <property type="term" value="F:DNA-binding transcription factor activity, RNA polymerase II-specific"/>
    <property type="evidence" value="ECO:0007669"/>
    <property type="project" value="InterPro"/>
</dbReference>
<evidence type="ECO:0000256" key="1">
    <source>
        <dbReference type="ARBA" id="ARBA00023242"/>
    </source>
</evidence>
<protein>
    <recommendedName>
        <fullName evidence="5">Zn(2)-C6 fungal-type domain-containing protein</fullName>
    </recommendedName>
</protein>
<dbReference type="GO" id="GO:0008270">
    <property type="term" value="F:zinc ion binding"/>
    <property type="evidence" value="ECO:0007669"/>
    <property type="project" value="InterPro"/>
</dbReference>